<dbReference type="SUPFAM" id="SSF53850">
    <property type="entry name" value="Periplasmic binding protein-like II"/>
    <property type="match status" value="1"/>
</dbReference>
<evidence type="ECO:0000256" key="3">
    <source>
        <dbReference type="ARBA" id="ARBA00023125"/>
    </source>
</evidence>
<sequence>MDTLSGLAVFVRAAETLSFVTAGRALGISASAVGKSIAKLEQSMGVRLFHRTTRRIALTEEGAIFFERCRHALQEIEDAQAQLSQASDAPRGRLRVSMPTIGYRLVLPVIGEFRARYPEVELDLDFSDRHVDVIEENFDVVIRGGQPADSSLKARPVAPYRFVVCASPDYFVRHGVPRQAQELSAHVCLRFKYQSSGKLQDWLIDGAAASCGDAARAPLVFNNAEAVLAAATEGLGLAYLPDFLVRQAIAQGHLQTALDASTTLEGVLRALWPANRHVPPRLRVFVDFLAERLGGTAGAARASAI</sequence>
<keyword evidence="7" id="KW-1185">Reference proteome</keyword>
<keyword evidence="2" id="KW-0805">Transcription regulation</keyword>
<organism evidence="6 7">
    <name type="scientific">Trinickia dabaoshanensis</name>
    <dbReference type="NCBI Taxonomy" id="564714"/>
    <lineage>
        <taxon>Bacteria</taxon>
        <taxon>Pseudomonadati</taxon>
        <taxon>Pseudomonadota</taxon>
        <taxon>Betaproteobacteria</taxon>
        <taxon>Burkholderiales</taxon>
        <taxon>Burkholderiaceae</taxon>
        <taxon>Trinickia</taxon>
    </lineage>
</organism>
<evidence type="ECO:0000313" key="6">
    <source>
        <dbReference type="EMBL" id="PMS20840.1"/>
    </source>
</evidence>
<comment type="similarity">
    <text evidence="1">Belongs to the LysR transcriptional regulatory family.</text>
</comment>
<accession>A0A2N7VUL6</accession>
<name>A0A2N7VUL6_9BURK</name>
<keyword evidence="4" id="KW-0804">Transcription</keyword>
<dbReference type="EMBL" id="PNYA01000007">
    <property type="protein sequence ID" value="PMS20840.1"/>
    <property type="molecule type" value="Genomic_DNA"/>
</dbReference>
<dbReference type="InterPro" id="IPR036390">
    <property type="entry name" value="WH_DNA-bd_sf"/>
</dbReference>
<dbReference type="FunFam" id="1.10.10.10:FF:000001">
    <property type="entry name" value="LysR family transcriptional regulator"/>
    <property type="match status" value="1"/>
</dbReference>
<dbReference type="InterPro" id="IPR058163">
    <property type="entry name" value="LysR-type_TF_proteobact-type"/>
</dbReference>
<dbReference type="InterPro" id="IPR036388">
    <property type="entry name" value="WH-like_DNA-bd_sf"/>
</dbReference>
<dbReference type="InterPro" id="IPR005119">
    <property type="entry name" value="LysR_subst-bd"/>
</dbReference>
<dbReference type="SUPFAM" id="SSF46785">
    <property type="entry name" value="Winged helix' DNA-binding domain"/>
    <property type="match status" value="1"/>
</dbReference>
<feature type="domain" description="HTH lysR-type" evidence="5">
    <location>
        <begin position="1"/>
        <end position="59"/>
    </location>
</feature>
<dbReference type="PROSITE" id="PS50931">
    <property type="entry name" value="HTH_LYSR"/>
    <property type="match status" value="1"/>
</dbReference>
<keyword evidence="3" id="KW-0238">DNA-binding</keyword>
<dbReference type="GO" id="GO:0006351">
    <property type="term" value="P:DNA-templated transcription"/>
    <property type="evidence" value="ECO:0007669"/>
    <property type="project" value="TreeGrafter"/>
</dbReference>
<dbReference type="Gene3D" id="1.10.10.10">
    <property type="entry name" value="Winged helix-like DNA-binding domain superfamily/Winged helix DNA-binding domain"/>
    <property type="match status" value="1"/>
</dbReference>
<dbReference type="PANTHER" id="PTHR30537:SF72">
    <property type="entry name" value="LYSR FAMILY TRANSCRIPTIONAL REGULATOR"/>
    <property type="match status" value="1"/>
</dbReference>
<evidence type="ECO:0000256" key="1">
    <source>
        <dbReference type="ARBA" id="ARBA00009437"/>
    </source>
</evidence>
<dbReference type="OrthoDB" id="9110639at2"/>
<evidence type="ECO:0000313" key="7">
    <source>
        <dbReference type="Proteomes" id="UP000235616"/>
    </source>
</evidence>
<gene>
    <name evidence="6" type="ORF">C0Z18_09910</name>
</gene>
<protein>
    <submittedName>
        <fullName evidence="6">LysR family transcriptional regulator</fullName>
    </submittedName>
</protein>
<evidence type="ECO:0000256" key="4">
    <source>
        <dbReference type="ARBA" id="ARBA00023163"/>
    </source>
</evidence>
<proteinExistence type="inferred from homology"/>
<dbReference type="PANTHER" id="PTHR30537">
    <property type="entry name" value="HTH-TYPE TRANSCRIPTIONAL REGULATOR"/>
    <property type="match status" value="1"/>
</dbReference>
<dbReference type="Gene3D" id="3.40.190.290">
    <property type="match status" value="1"/>
</dbReference>
<dbReference type="RefSeq" id="WP_102645221.1">
    <property type="nucleotide sequence ID" value="NZ_PNYA01000007.1"/>
</dbReference>
<dbReference type="Proteomes" id="UP000235616">
    <property type="component" value="Unassembled WGS sequence"/>
</dbReference>
<dbReference type="AlphaFoldDB" id="A0A2N7VUL6"/>
<dbReference type="GO" id="GO:0043565">
    <property type="term" value="F:sequence-specific DNA binding"/>
    <property type="evidence" value="ECO:0007669"/>
    <property type="project" value="TreeGrafter"/>
</dbReference>
<dbReference type="GO" id="GO:0003700">
    <property type="term" value="F:DNA-binding transcription factor activity"/>
    <property type="evidence" value="ECO:0007669"/>
    <property type="project" value="InterPro"/>
</dbReference>
<dbReference type="Pfam" id="PF00126">
    <property type="entry name" value="HTH_1"/>
    <property type="match status" value="1"/>
</dbReference>
<dbReference type="InterPro" id="IPR000847">
    <property type="entry name" value="LysR_HTH_N"/>
</dbReference>
<dbReference type="CDD" id="cd08476">
    <property type="entry name" value="PBP2_CrgA_like_7"/>
    <property type="match status" value="1"/>
</dbReference>
<dbReference type="Pfam" id="PF03466">
    <property type="entry name" value="LysR_substrate"/>
    <property type="match status" value="1"/>
</dbReference>
<evidence type="ECO:0000259" key="5">
    <source>
        <dbReference type="PROSITE" id="PS50931"/>
    </source>
</evidence>
<comment type="caution">
    <text evidence="6">The sequence shown here is derived from an EMBL/GenBank/DDBJ whole genome shotgun (WGS) entry which is preliminary data.</text>
</comment>
<reference evidence="6 7" key="1">
    <citation type="submission" date="2018-01" db="EMBL/GenBank/DDBJ databases">
        <title>Whole genome analyses suggest that Burkholderia sensu lato contains two further novel genera in the rhizoxinica-symbiotica group Mycetohabitans gen. nov., and Trinickia gen. nov.: implications for the evolution of diazotrophy and nodulation in the Burkholderiaceae.</title>
        <authorList>
            <person name="Estrada-de los Santos P."/>
            <person name="Palmer M."/>
            <person name="Chavez-Ramirez B."/>
            <person name="Beukes C."/>
            <person name="Steenkamp E.T."/>
            <person name="Hirsch A.M."/>
            <person name="Manyaka P."/>
            <person name="Maluk M."/>
            <person name="Lafos M."/>
            <person name="Crook M."/>
            <person name="Gross E."/>
            <person name="Simon M.F."/>
            <person name="Bueno dos Reis Junior F."/>
            <person name="Poole P.S."/>
            <person name="Venter S.N."/>
            <person name="James E.K."/>
        </authorList>
    </citation>
    <scope>NUCLEOTIDE SEQUENCE [LARGE SCALE GENOMIC DNA]</scope>
    <source>
        <strain evidence="6 7">GIMN1.004</strain>
    </source>
</reference>
<evidence type="ECO:0000256" key="2">
    <source>
        <dbReference type="ARBA" id="ARBA00023015"/>
    </source>
</evidence>